<keyword evidence="4" id="KW-0804">Transcription</keyword>
<dbReference type="Pfam" id="PF03466">
    <property type="entry name" value="LysR_substrate"/>
    <property type="match status" value="1"/>
</dbReference>
<evidence type="ECO:0000313" key="6">
    <source>
        <dbReference type="EMBL" id="MCA2015300.1"/>
    </source>
</evidence>
<keyword evidence="3" id="KW-0238">DNA-binding</keyword>
<dbReference type="PROSITE" id="PS50931">
    <property type="entry name" value="HTH_LYSR"/>
    <property type="match status" value="1"/>
</dbReference>
<keyword evidence="7" id="KW-1185">Reference proteome</keyword>
<dbReference type="SUPFAM" id="SSF46785">
    <property type="entry name" value="Winged helix' DNA-binding domain"/>
    <property type="match status" value="1"/>
</dbReference>
<evidence type="ECO:0000256" key="1">
    <source>
        <dbReference type="ARBA" id="ARBA00009437"/>
    </source>
</evidence>
<dbReference type="InterPro" id="IPR005119">
    <property type="entry name" value="LysR_subst-bd"/>
</dbReference>
<keyword evidence="2" id="KW-0805">Transcription regulation</keyword>
<evidence type="ECO:0000256" key="2">
    <source>
        <dbReference type="ARBA" id="ARBA00023015"/>
    </source>
</evidence>
<dbReference type="RefSeq" id="WP_225249701.1">
    <property type="nucleotide sequence ID" value="NZ_JAIWIU010000025.1"/>
</dbReference>
<evidence type="ECO:0000313" key="7">
    <source>
        <dbReference type="Proteomes" id="UP001199044"/>
    </source>
</evidence>
<dbReference type="EMBL" id="JAIWIU010000025">
    <property type="protein sequence ID" value="MCA2015300.1"/>
    <property type="molecule type" value="Genomic_DNA"/>
</dbReference>
<proteinExistence type="inferred from homology"/>
<dbReference type="Proteomes" id="UP001199044">
    <property type="component" value="Unassembled WGS sequence"/>
</dbReference>
<dbReference type="PRINTS" id="PR00039">
    <property type="entry name" value="HTHLYSR"/>
</dbReference>
<comment type="caution">
    <text evidence="6">The sequence shown here is derived from an EMBL/GenBank/DDBJ whole genome shotgun (WGS) entry which is preliminary data.</text>
</comment>
<sequence>MLKLIRQFKVVGDIRNITKASEIIGISQPTLTQNIARLEKTLGVTLLTRNKNGIDLTEAGMTLYINSVDTINSYEKLISSVTGLAENKRQICTIGCGFNWTHTHIFNSIKAVTTQHSEITFNIKNDDTVKLQEELLLNSCDIAMGTIPERLVQHKEIAYLPVFYTHFLVFVAQNHPLLNQATLDNNDLANYQWITVRYANEPEINDRVYASIMPLNTIQFNCQSVTAALKLAQDSNHLIFLSNLFEETAKEYGLVPLPSSLTYKTLPVGVMYLTKNKLAEKLATEIIAHIHGQD</sequence>
<dbReference type="InterPro" id="IPR036390">
    <property type="entry name" value="WH_DNA-bd_sf"/>
</dbReference>
<protein>
    <submittedName>
        <fullName evidence="6">LysR family transcriptional regulator</fullName>
    </submittedName>
</protein>
<dbReference type="Gene3D" id="3.40.190.290">
    <property type="match status" value="1"/>
</dbReference>
<dbReference type="InterPro" id="IPR000847">
    <property type="entry name" value="LysR_HTH_N"/>
</dbReference>
<organism evidence="6 7">
    <name type="scientific">Vibrio tritonius</name>
    <dbReference type="NCBI Taxonomy" id="1435069"/>
    <lineage>
        <taxon>Bacteria</taxon>
        <taxon>Pseudomonadati</taxon>
        <taxon>Pseudomonadota</taxon>
        <taxon>Gammaproteobacteria</taxon>
        <taxon>Vibrionales</taxon>
        <taxon>Vibrionaceae</taxon>
        <taxon>Vibrio</taxon>
    </lineage>
</organism>
<feature type="domain" description="HTH lysR-type" evidence="5">
    <location>
        <begin position="1"/>
        <end position="57"/>
    </location>
</feature>
<gene>
    <name evidence="6" type="ORF">LDJ79_04200</name>
</gene>
<evidence type="ECO:0000256" key="4">
    <source>
        <dbReference type="ARBA" id="ARBA00023163"/>
    </source>
</evidence>
<dbReference type="PANTHER" id="PTHR30419:SF25">
    <property type="entry name" value="HTH-TYPE TRANSCRIPTIONAL REGULATOR YTLI"/>
    <property type="match status" value="1"/>
</dbReference>
<comment type="similarity">
    <text evidence="1">Belongs to the LysR transcriptional regulatory family.</text>
</comment>
<evidence type="ECO:0000256" key="3">
    <source>
        <dbReference type="ARBA" id="ARBA00023125"/>
    </source>
</evidence>
<dbReference type="PANTHER" id="PTHR30419">
    <property type="entry name" value="HTH-TYPE TRANSCRIPTIONAL REGULATOR YBHD"/>
    <property type="match status" value="1"/>
</dbReference>
<dbReference type="InterPro" id="IPR036388">
    <property type="entry name" value="WH-like_DNA-bd_sf"/>
</dbReference>
<evidence type="ECO:0000259" key="5">
    <source>
        <dbReference type="PROSITE" id="PS50931"/>
    </source>
</evidence>
<name>A0ABS7YI04_9VIBR</name>
<reference evidence="7" key="1">
    <citation type="submission" date="2023-07" db="EMBL/GenBank/DDBJ databases">
        <title>Molecular identification of indigenous halophilic bacteria isolated from red sea cost, biodegradation of synthetic dyes and assessment of degraded metabolite toxicity.</title>
        <authorList>
            <person name="Chaieb K."/>
            <person name="Altayb H.N."/>
        </authorList>
    </citation>
    <scope>NUCLEOTIDE SEQUENCE [LARGE SCALE GENOMIC DNA]</scope>
    <source>
        <strain evidence="7">K20</strain>
    </source>
</reference>
<dbReference type="Pfam" id="PF00126">
    <property type="entry name" value="HTH_1"/>
    <property type="match status" value="1"/>
</dbReference>
<dbReference type="Gene3D" id="1.10.10.10">
    <property type="entry name" value="Winged helix-like DNA-binding domain superfamily/Winged helix DNA-binding domain"/>
    <property type="match status" value="1"/>
</dbReference>
<accession>A0ABS7YI04</accession>
<dbReference type="SUPFAM" id="SSF53850">
    <property type="entry name" value="Periplasmic binding protein-like II"/>
    <property type="match status" value="1"/>
</dbReference>
<dbReference type="InterPro" id="IPR050950">
    <property type="entry name" value="HTH-type_LysR_regulators"/>
</dbReference>
<dbReference type="CDD" id="cd05466">
    <property type="entry name" value="PBP2_LTTR_substrate"/>
    <property type="match status" value="1"/>
</dbReference>